<keyword evidence="2" id="KW-1185">Reference proteome</keyword>
<sequence>MLTRELLRFQRRSGFRPAFVDPAEPKLVEFASELLAAYEGAVGSRMRRAEQEELVDVLLKGARDPKLAAGLNKLILDRCSFDPVRSVDYPAERRRLFEAAAAALPGAGGSIEAYREALLAREGAGEFMASDIYGDLPDNERLTGWRPLYPAELLHRYNIALVQGLLVYADDLEVTAADSNPAELRRLFKYLRFFRLLAEIRRLKPKGKGKVAVGMKISGPFSIFANTRKYALQLAAFFPALVNLESWSLSAEIRLDGRAGALKLDQGCGLVSHYRNFSSYVPEEIRMFHKLFREQVSDWKIVGESPFLDGGGQEIVFPDLSFRREADGRTIHLELFHRWHRGQLDRRLALLEQKPDMQLLVGVDRALADDAAWKVLETDHPALAGRLFRFRDFPGVDRVRRVLDAFAETNSGEKKRCRKSMRT</sequence>
<dbReference type="RefSeq" id="WP_106055572.1">
    <property type="nucleotide sequence ID" value="NZ_CALXOB010000029.1"/>
</dbReference>
<accession>A0A844G6J0</accession>
<evidence type="ECO:0000313" key="1">
    <source>
        <dbReference type="EMBL" id="MST97939.1"/>
    </source>
</evidence>
<name>A0A844G6J0_9BACT</name>
<organism evidence="1 2">
    <name type="scientific">Victivallis lenta</name>
    <dbReference type="NCBI Taxonomy" id="2606640"/>
    <lineage>
        <taxon>Bacteria</taxon>
        <taxon>Pseudomonadati</taxon>
        <taxon>Lentisphaerota</taxon>
        <taxon>Lentisphaeria</taxon>
        <taxon>Victivallales</taxon>
        <taxon>Victivallaceae</taxon>
        <taxon>Victivallis</taxon>
    </lineage>
</organism>
<dbReference type="InterPro" id="IPR008508">
    <property type="entry name" value="Bax1"/>
</dbReference>
<gene>
    <name evidence="1" type="ORF">FYJ85_12910</name>
</gene>
<dbReference type="EMBL" id="VUNS01000014">
    <property type="protein sequence ID" value="MST97939.1"/>
    <property type="molecule type" value="Genomic_DNA"/>
</dbReference>
<proteinExistence type="predicted"/>
<comment type="caution">
    <text evidence="1">The sequence shown here is derived from an EMBL/GenBank/DDBJ whole genome shotgun (WGS) entry which is preliminary data.</text>
</comment>
<dbReference type="Proteomes" id="UP000435649">
    <property type="component" value="Unassembled WGS sequence"/>
</dbReference>
<dbReference type="PANTHER" id="PTHR39640">
    <property type="entry name" value="VNG6129C"/>
    <property type="match status" value="1"/>
</dbReference>
<evidence type="ECO:0000313" key="2">
    <source>
        <dbReference type="Proteomes" id="UP000435649"/>
    </source>
</evidence>
<dbReference type="AlphaFoldDB" id="A0A844G6J0"/>
<dbReference type="PANTHER" id="PTHR39640:SF1">
    <property type="entry name" value="DUF790 FAMILY PROTEIN"/>
    <property type="match status" value="1"/>
</dbReference>
<dbReference type="Pfam" id="PF05626">
    <property type="entry name" value="DUF790"/>
    <property type="match status" value="1"/>
</dbReference>
<reference evidence="1 2" key="1">
    <citation type="submission" date="2019-08" db="EMBL/GenBank/DDBJ databases">
        <title>In-depth cultivation of the pig gut microbiome towards novel bacterial diversity and tailored functional studies.</title>
        <authorList>
            <person name="Wylensek D."/>
            <person name="Hitch T.C.A."/>
            <person name="Clavel T."/>
        </authorList>
    </citation>
    <scope>NUCLEOTIDE SEQUENCE [LARGE SCALE GENOMIC DNA]</scope>
    <source>
        <strain evidence="1 2">BBE-744-WT-12</strain>
    </source>
</reference>
<protein>
    <submittedName>
        <fullName evidence="1">DUF790 family protein</fullName>
    </submittedName>
</protein>